<evidence type="ECO:0000313" key="3">
    <source>
        <dbReference type="Proteomes" id="UP001470230"/>
    </source>
</evidence>
<dbReference type="InterPro" id="IPR036770">
    <property type="entry name" value="Ankyrin_rpt-contain_sf"/>
</dbReference>
<dbReference type="PANTHER" id="PTHR24159:SF5">
    <property type="entry name" value="ANK_REP_REGION DOMAIN-CONTAINING PROTEIN"/>
    <property type="match status" value="1"/>
</dbReference>
<evidence type="ECO:0000313" key="2">
    <source>
        <dbReference type="EMBL" id="KAK8865440.1"/>
    </source>
</evidence>
<reference evidence="2 3" key="1">
    <citation type="submission" date="2024-04" db="EMBL/GenBank/DDBJ databases">
        <title>Tritrichomonas musculus Genome.</title>
        <authorList>
            <person name="Alves-Ferreira E."/>
            <person name="Grigg M."/>
            <person name="Lorenzi H."/>
            <person name="Galac M."/>
        </authorList>
    </citation>
    <scope>NUCLEOTIDE SEQUENCE [LARGE SCALE GENOMIC DNA]</scope>
    <source>
        <strain evidence="2 3">EAF2021</strain>
    </source>
</reference>
<dbReference type="EMBL" id="JAPFFF010000016">
    <property type="protein sequence ID" value="KAK8865440.1"/>
    <property type="molecule type" value="Genomic_DNA"/>
</dbReference>
<accession>A0ABR2IMF5</accession>
<feature type="compositionally biased region" description="Acidic residues" evidence="1">
    <location>
        <begin position="322"/>
        <end position="343"/>
    </location>
</feature>
<organism evidence="2 3">
    <name type="scientific">Tritrichomonas musculus</name>
    <dbReference type="NCBI Taxonomy" id="1915356"/>
    <lineage>
        <taxon>Eukaryota</taxon>
        <taxon>Metamonada</taxon>
        <taxon>Parabasalia</taxon>
        <taxon>Tritrichomonadida</taxon>
        <taxon>Tritrichomonadidae</taxon>
        <taxon>Tritrichomonas</taxon>
    </lineage>
</organism>
<comment type="caution">
    <text evidence="2">The sequence shown here is derived from an EMBL/GenBank/DDBJ whole genome shotgun (WGS) entry which is preliminary data.</text>
</comment>
<name>A0ABR2IMF5_9EUKA</name>
<feature type="region of interest" description="Disordered" evidence="1">
    <location>
        <begin position="308"/>
        <end position="343"/>
    </location>
</feature>
<dbReference type="Proteomes" id="UP001470230">
    <property type="component" value="Unassembled WGS sequence"/>
</dbReference>
<keyword evidence="3" id="KW-1185">Reference proteome</keyword>
<proteinExistence type="predicted"/>
<evidence type="ECO:0000256" key="1">
    <source>
        <dbReference type="SAM" id="MobiDB-lite"/>
    </source>
</evidence>
<protein>
    <recommendedName>
        <fullName evidence="4">DUF3447 domain-containing protein</fullName>
    </recommendedName>
</protein>
<gene>
    <name evidence="2" type="ORF">M9Y10_010988</name>
</gene>
<sequence length="492" mass="58617">MDKYVDQFKNIQSNFLSYIDENNNCEENYENLVSSLENMKIRENKDDLELFLKLVIQISNDHYRTPDFFNKICKVLSLFKEEIKHNYTNIEIFSLFKSNKRLLLFLLEEKLMVIDKEIYNIMLDHKYTNLNYGLYFSPETRPFLMEEVTDDNYQFDDMQSMHGFLLLMKPLLKESMKKNPKPNIPADFYEKRKIGENEDKICELIRKDSLQQFEAYMKKKGIPADYEFEPSIYETNSQLMKGGVTNLIEYSAFFGSIQIFKYLASKGVELYPALWNYAVHGNNAKILEFLEEKKLKFHYESMFVKNSDYDSCEPESSKETNDSESNEEEEEEEEEEDITEYDSENEGVFRASRIFNFDGQTDSEDEISDFKNSPEKVLKEAIKCHHNELANYIAKKYLNDAKIEYHNQNRFNKSVNAYAFKFYNFAFIPNEFTQKFIFFYACQYGYYKIVAELLDKQKGKLTINVVFLSNFNDVSKLIFFIEFQKKFFIKFQ</sequence>
<dbReference type="PANTHER" id="PTHR24159">
    <property type="match status" value="1"/>
</dbReference>
<dbReference type="SUPFAM" id="SSF48403">
    <property type="entry name" value="Ankyrin repeat"/>
    <property type="match status" value="1"/>
</dbReference>
<evidence type="ECO:0008006" key="4">
    <source>
        <dbReference type="Google" id="ProtNLM"/>
    </source>
</evidence>